<evidence type="ECO:0000313" key="3">
    <source>
        <dbReference type="Proteomes" id="UP000799436"/>
    </source>
</evidence>
<sequence>MLRSNLYAYLQLVEEERQKGWMFIDAICINQDDLDERGSQVVLIPDIYSKAKEVVAWLGSPSAPSTIASNITAQVWARIERLQSTPNADVESALEQDSGYTLDEALGGLQACDDGHRHLFGATQYWRRLWIVQEVLLARVLLIRFGKHSIEWRLLESMLRRRLAMEITLNTTVLATKKTQRTVHDVVMHQLALSEATFAAGGILSDKRKYVDLHRLRLSLTVAVANYAGQDCAVLHDKIFGLLGLTDSKLKPSYYMPLSELFIRVFIECLLEYKTSIPTKDRRKVLANRHFDFNNTTVDDVPMTHMYGALASAFSLDIKDPAFQLLTSIALKCCGFRDTVAKDLTFWQWANPQIPDESQWRRIPKSSADADQRLASASGKKDQFGYAGSYLRWRLHWVRTRRKLGAMERRDGRLFLSCDGTLHTISEWRALIQDVYGDVVASDKRWRTM</sequence>
<keyword evidence="3" id="KW-1185">Reference proteome</keyword>
<dbReference type="InterPro" id="IPR052895">
    <property type="entry name" value="HetReg/Transcr_Mod"/>
</dbReference>
<accession>A0A6G1LPE9</accession>
<proteinExistence type="predicted"/>
<name>A0A6G1LPE9_9PEZI</name>
<evidence type="ECO:0000313" key="2">
    <source>
        <dbReference type="EMBL" id="KAF2774382.1"/>
    </source>
</evidence>
<dbReference type="OrthoDB" id="3553147at2759"/>
<protein>
    <recommendedName>
        <fullName evidence="1">Heterokaryon incompatibility domain-containing protein</fullName>
    </recommendedName>
</protein>
<dbReference type="Pfam" id="PF06985">
    <property type="entry name" value="HET"/>
    <property type="match status" value="1"/>
</dbReference>
<dbReference type="PANTHER" id="PTHR24148">
    <property type="entry name" value="ANKYRIN REPEAT DOMAIN-CONTAINING PROTEIN 39 HOMOLOG-RELATED"/>
    <property type="match status" value="1"/>
</dbReference>
<feature type="domain" description="Heterokaryon incompatibility" evidence="1">
    <location>
        <begin position="2"/>
        <end position="134"/>
    </location>
</feature>
<gene>
    <name evidence="2" type="ORF">EJ03DRAFT_346990</name>
</gene>
<dbReference type="EMBL" id="ML995808">
    <property type="protein sequence ID" value="KAF2774382.1"/>
    <property type="molecule type" value="Genomic_DNA"/>
</dbReference>
<dbReference type="PANTHER" id="PTHR24148:SF77">
    <property type="entry name" value="HETEROKARYON INCOMPATIBILITY DOMAIN-CONTAINING PROTEIN"/>
    <property type="match status" value="1"/>
</dbReference>
<dbReference type="Proteomes" id="UP000799436">
    <property type="component" value="Unassembled WGS sequence"/>
</dbReference>
<evidence type="ECO:0000259" key="1">
    <source>
        <dbReference type="Pfam" id="PF06985"/>
    </source>
</evidence>
<dbReference type="AlphaFoldDB" id="A0A6G1LPE9"/>
<reference evidence="2" key="1">
    <citation type="journal article" date="2020" name="Stud. Mycol.">
        <title>101 Dothideomycetes genomes: a test case for predicting lifestyles and emergence of pathogens.</title>
        <authorList>
            <person name="Haridas S."/>
            <person name="Albert R."/>
            <person name="Binder M."/>
            <person name="Bloem J."/>
            <person name="Labutti K."/>
            <person name="Salamov A."/>
            <person name="Andreopoulos B."/>
            <person name="Baker S."/>
            <person name="Barry K."/>
            <person name="Bills G."/>
            <person name="Bluhm B."/>
            <person name="Cannon C."/>
            <person name="Castanera R."/>
            <person name="Culley D."/>
            <person name="Daum C."/>
            <person name="Ezra D."/>
            <person name="Gonzalez J."/>
            <person name="Henrissat B."/>
            <person name="Kuo A."/>
            <person name="Liang C."/>
            <person name="Lipzen A."/>
            <person name="Lutzoni F."/>
            <person name="Magnuson J."/>
            <person name="Mondo S."/>
            <person name="Nolan M."/>
            <person name="Ohm R."/>
            <person name="Pangilinan J."/>
            <person name="Park H.-J."/>
            <person name="Ramirez L."/>
            <person name="Alfaro M."/>
            <person name="Sun H."/>
            <person name="Tritt A."/>
            <person name="Yoshinaga Y."/>
            <person name="Zwiers L.-H."/>
            <person name="Turgeon B."/>
            <person name="Goodwin S."/>
            <person name="Spatafora J."/>
            <person name="Crous P."/>
            <person name="Grigoriev I."/>
        </authorList>
    </citation>
    <scope>NUCLEOTIDE SEQUENCE</scope>
    <source>
        <strain evidence="2">CBS 116005</strain>
    </source>
</reference>
<organism evidence="2 3">
    <name type="scientific">Teratosphaeria nubilosa</name>
    <dbReference type="NCBI Taxonomy" id="161662"/>
    <lineage>
        <taxon>Eukaryota</taxon>
        <taxon>Fungi</taxon>
        <taxon>Dikarya</taxon>
        <taxon>Ascomycota</taxon>
        <taxon>Pezizomycotina</taxon>
        <taxon>Dothideomycetes</taxon>
        <taxon>Dothideomycetidae</taxon>
        <taxon>Mycosphaerellales</taxon>
        <taxon>Teratosphaeriaceae</taxon>
        <taxon>Teratosphaeria</taxon>
    </lineage>
</organism>
<dbReference type="InterPro" id="IPR010730">
    <property type="entry name" value="HET"/>
</dbReference>